<name>A0A229NVG7_9BACL</name>
<gene>
    <name evidence="1" type="ORF">CGZ75_12940</name>
</gene>
<reference evidence="1 2" key="1">
    <citation type="submission" date="2017-07" db="EMBL/GenBank/DDBJ databases">
        <title>Paenibacillus herberti R33 genome sequencing and assembly.</title>
        <authorList>
            <person name="Su W."/>
        </authorList>
    </citation>
    <scope>NUCLEOTIDE SEQUENCE [LARGE SCALE GENOMIC DNA]</scope>
    <source>
        <strain evidence="1 2">R33</strain>
    </source>
</reference>
<sequence>MNIQLYHANHENLIPCLIGATGRILQKGLKPQSWWLKYFAYETSMEFKPCGEWFSGQDEEAHVELKGIELSRLQDGNDLRKELFAELIARAGSDTRNYA</sequence>
<organism evidence="1 2">
    <name type="scientific">Paenibacillus herberti</name>
    <dbReference type="NCBI Taxonomy" id="1619309"/>
    <lineage>
        <taxon>Bacteria</taxon>
        <taxon>Bacillati</taxon>
        <taxon>Bacillota</taxon>
        <taxon>Bacilli</taxon>
        <taxon>Bacillales</taxon>
        <taxon>Paenibacillaceae</taxon>
        <taxon>Paenibacillus</taxon>
    </lineage>
</organism>
<comment type="caution">
    <text evidence="1">The sequence shown here is derived from an EMBL/GenBank/DDBJ whole genome shotgun (WGS) entry which is preliminary data.</text>
</comment>
<dbReference type="AlphaFoldDB" id="A0A229NVG7"/>
<accession>A0A229NVG7</accession>
<dbReference type="EMBL" id="NMUQ01000002">
    <property type="protein sequence ID" value="OXM13913.1"/>
    <property type="molecule type" value="Genomic_DNA"/>
</dbReference>
<evidence type="ECO:0000313" key="2">
    <source>
        <dbReference type="Proteomes" id="UP000215145"/>
    </source>
</evidence>
<proteinExistence type="predicted"/>
<dbReference type="Proteomes" id="UP000215145">
    <property type="component" value="Unassembled WGS sequence"/>
</dbReference>
<protein>
    <submittedName>
        <fullName evidence="1">Uncharacterized protein</fullName>
    </submittedName>
</protein>
<evidence type="ECO:0000313" key="1">
    <source>
        <dbReference type="EMBL" id="OXM13913.1"/>
    </source>
</evidence>
<dbReference type="RefSeq" id="WP_089524738.1">
    <property type="nucleotide sequence ID" value="NZ_NMUQ01000002.1"/>
</dbReference>
<keyword evidence="2" id="KW-1185">Reference proteome</keyword>